<name>A0A6M2DRK7_XENCH</name>
<dbReference type="EMBL" id="GIIL01005283">
    <property type="protein sequence ID" value="NOV49009.1"/>
    <property type="molecule type" value="Transcribed_RNA"/>
</dbReference>
<dbReference type="Pfam" id="PF05742">
    <property type="entry name" value="TANGO2"/>
    <property type="match status" value="1"/>
</dbReference>
<dbReference type="GO" id="GO:0009306">
    <property type="term" value="P:protein secretion"/>
    <property type="evidence" value="ECO:0007669"/>
    <property type="project" value="TreeGrafter"/>
</dbReference>
<dbReference type="GO" id="GO:0007030">
    <property type="term" value="P:Golgi organization"/>
    <property type="evidence" value="ECO:0007669"/>
    <property type="project" value="TreeGrafter"/>
</dbReference>
<dbReference type="PANTHER" id="PTHR17985">
    <property type="entry name" value="SER/THR-RICH PROTEIN T10 IN DGCR REGION"/>
    <property type="match status" value="1"/>
</dbReference>
<dbReference type="GO" id="GO:0005794">
    <property type="term" value="C:Golgi apparatus"/>
    <property type="evidence" value="ECO:0007669"/>
    <property type="project" value="TreeGrafter"/>
</dbReference>
<dbReference type="AlphaFoldDB" id="A0A6M2DRK7"/>
<dbReference type="InterPro" id="IPR008551">
    <property type="entry name" value="TANGO2"/>
</dbReference>
<protein>
    <submittedName>
        <fullName evidence="1">Putative transport and golgi organization 2</fullName>
    </submittedName>
</protein>
<reference evidence="1" key="1">
    <citation type="submission" date="2020-03" db="EMBL/GenBank/DDBJ databases">
        <title>Transcriptomic Profiling of the Digestive Tract of the Rat Flea, Xenopsylla cheopis, Following Blood Feeding and Infection with Yersinia pestis.</title>
        <authorList>
            <person name="Bland D.M."/>
            <person name="Martens C.A."/>
            <person name="Virtaneva K."/>
            <person name="Kanakabandi K."/>
            <person name="Long D."/>
            <person name="Rosenke R."/>
            <person name="Saturday G.A."/>
            <person name="Hoyt F.H."/>
            <person name="Bruno D.P."/>
            <person name="Ribeiro J.M.C."/>
            <person name="Hinnebusch J."/>
        </authorList>
    </citation>
    <scope>NUCLEOTIDE SEQUENCE</scope>
</reference>
<evidence type="ECO:0000313" key="1">
    <source>
        <dbReference type="EMBL" id="NOV49009.1"/>
    </source>
</evidence>
<sequence>MCILFMFINPNPSTEGYRLILALNRDEFYERPTKQAHKWEENSDIIGGRDQQIGREGGTWFAVRANESGLRIGTLLNVTSKLLKANCPGRGSIVSDYVKSDVNTKAYIDDLKAKMHDYNSFNFLTIEIMRQHCVVQCTNSESKITKEWITGVDEVQDVIKIGISNSEVDKPFKKVLGGLQTFSELTSTNISKDVLIDRLLSMMQSKEKHWPDSVLYERNPLWGEELSSIFIANKERKYGTRTHTIVLLDYEWNLDFIDVSLTSDDQHNFNKWSRKHITKHLKH</sequence>
<proteinExistence type="predicted"/>
<organism evidence="1">
    <name type="scientific">Xenopsylla cheopis</name>
    <name type="common">Oriental rat flea</name>
    <name type="synonym">Pulex cheopis</name>
    <dbReference type="NCBI Taxonomy" id="163159"/>
    <lineage>
        <taxon>Eukaryota</taxon>
        <taxon>Metazoa</taxon>
        <taxon>Ecdysozoa</taxon>
        <taxon>Arthropoda</taxon>
        <taxon>Hexapoda</taxon>
        <taxon>Insecta</taxon>
        <taxon>Pterygota</taxon>
        <taxon>Neoptera</taxon>
        <taxon>Endopterygota</taxon>
        <taxon>Siphonaptera</taxon>
        <taxon>Pulicidae</taxon>
        <taxon>Xenopsyllinae</taxon>
        <taxon>Xenopsylla</taxon>
    </lineage>
</organism>
<dbReference type="PANTHER" id="PTHR17985:SF8">
    <property type="entry name" value="TRANSPORT AND GOLGI ORGANIZATION PROTEIN 2 HOMOLOG"/>
    <property type="match status" value="1"/>
</dbReference>
<accession>A0A6M2DRK7</accession>